<evidence type="ECO:0000313" key="2">
    <source>
        <dbReference type="EMBL" id="ANN66413.1"/>
    </source>
</evidence>
<dbReference type="STRING" id="463025.BAU08_09245"/>
<dbReference type="Proteomes" id="UP000092213">
    <property type="component" value="Chromosome"/>
</dbReference>
<keyword evidence="1" id="KW-0732">Signal</keyword>
<keyword evidence="4" id="KW-1185">Reference proteome</keyword>
<evidence type="ECO:0000313" key="4">
    <source>
        <dbReference type="Proteomes" id="UP000091897"/>
    </source>
</evidence>
<proteinExistence type="predicted"/>
<protein>
    <submittedName>
        <fullName evidence="3">Uncharacterized protein</fullName>
    </submittedName>
</protein>
<evidence type="ECO:0000313" key="5">
    <source>
        <dbReference type="Proteomes" id="UP000092213"/>
    </source>
</evidence>
<dbReference type="EMBL" id="CP016171">
    <property type="protein sequence ID" value="ANN71492.1"/>
    <property type="molecule type" value="Genomic_DNA"/>
</dbReference>
<dbReference type="KEGG" id="bbro:BAU06_09025"/>
<dbReference type="Proteomes" id="UP000091897">
    <property type="component" value="Chromosome"/>
</dbReference>
<organism evidence="3 5">
    <name type="scientific">Bordetella bronchialis</name>
    <dbReference type="NCBI Taxonomy" id="463025"/>
    <lineage>
        <taxon>Bacteria</taxon>
        <taxon>Pseudomonadati</taxon>
        <taxon>Pseudomonadota</taxon>
        <taxon>Betaproteobacteria</taxon>
        <taxon>Burkholderiales</taxon>
        <taxon>Alcaligenaceae</taxon>
        <taxon>Bordetella</taxon>
    </lineage>
</organism>
<gene>
    <name evidence="2" type="ORF">BAU06_09025</name>
    <name evidence="3" type="ORF">BAU08_09245</name>
</gene>
<name>A0A193FUR0_9BORD</name>
<evidence type="ECO:0000256" key="1">
    <source>
        <dbReference type="SAM" id="SignalP"/>
    </source>
</evidence>
<accession>A0A193FUR0</accession>
<sequence length="178" mass="19132">MAAALYGTFLTLAALAAALCAPVAYAGSREGSVMWVNPMKTDYYINMKDKSECVIDAGKSWLKVPAGEHPEYPVKISSPCGDTSFFITWEFSMMYLGKHVTLRITYTEVNPDAKAIGVVSVSPSARFLFTAECGTNRRPCRGVFEAASVQGTAVRVAAIPLAVVTKSLASEFMGARSK</sequence>
<reference evidence="4 5" key="1">
    <citation type="submission" date="2016-06" db="EMBL/GenBank/DDBJ databases">
        <title>Complete genome sequences of Bordetella bronchialis and Bordetella flabilis.</title>
        <authorList>
            <person name="LiPuma J.J."/>
            <person name="Spilker T."/>
        </authorList>
    </citation>
    <scope>NUCLEOTIDE SEQUENCE [LARGE SCALE GENOMIC DNA]</scope>
    <source>
        <strain evidence="3 5">AU17976</strain>
        <strain evidence="2 4">AU3182</strain>
    </source>
</reference>
<feature type="chain" id="PRO_5008258349" evidence="1">
    <location>
        <begin position="27"/>
        <end position="178"/>
    </location>
</feature>
<dbReference type="AlphaFoldDB" id="A0A193FUR0"/>
<feature type="signal peptide" evidence="1">
    <location>
        <begin position="1"/>
        <end position="26"/>
    </location>
</feature>
<evidence type="ECO:0000313" key="3">
    <source>
        <dbReference type="EMBL" id="ANN71492.1"/>
    </source>
</evidence>
<dbReference type="RefSeq" id="WP_066347383.1">
    <property type="nucleotide sequence ID" value="NZ_CBCSFJ010000005.1"/>
</dbReference>
<dbReference type="EMBL" id="CP016170">
    <property type="protein sequence ID" value="ANN66413.1"/>
    <property type="molecule type" value="Genomic_DNA"/>
</dbReference>